<evidence type="ECO:0000256" key="3">
    <source>
        <dbReference type="ARBA" id="ARBA00012229"/>
    </source>
</evidence>
<name>A0ABS5IPW1_9MICO</name>
<dbReference type="InterPro" id="IPR001433">
    <property type="entry name" value="OxRdtase_FAD/NAD-bd"/>
</dbReference>
<keyword evidence="7" id="KW-0479">Metal-binding</keyword>
<dbReference type="Gene3D" id="1.10.490.10">
    <property type="entry name" value="Globins"/>
    <property type="match status" value="1"/>
</dbReference>
<comment type="similarity">
    <text evidence="2">In the C-terminal section; belongs to the flavoprotein pyridine nucleotide cytochrome reductase family.</text>
</comment>
<keyword evidence="5 14" id="KW-0561">Oxygen transport</keyword>
<sequence>MQLSPTSEAVVRQTADVVAARAKEITRLFYPQMFAAHPDLLRVFNRAHQVQGDQPRALAASIVAFAVSLVDPSAPDFRPVMRRIAHKHVSLGVRARQYTIVGHHLLDAVGSVLGGTMTPEVRAAWDEVYWLFGCSLIAEEAKLYALSGTDPEHPWRPHRVIERIQETADVITLVLEPADGSRVAAHRPGQYVALAVDLPDGSRQPRQYTLSAAPDHETLRVTVKRVRGADGAPDGQVSTWLHEHATPGVVLDVSQPTGDVVLERSDDPLVLISAGIGVTPVAAIVDGLRHSHPERTVRLFHADRTAASHALLGALQDSLRELSDARATTWYTSGAAHDHESDSVRSGRMDLADEELPDQPQVVLCGPLGFMRDMRRVLIGRGIPANRIDYEVFGPDTWAPPRPAA</sequence>
<evidence type="ECO:0000256" key="14">
    <source>
        <dbReference type="RuleBase" id="RU000356"/>
    </source>
</evidence>
<evidence type="ECO:0000313" key="17">
    <source>
        <dbReference type="EMBL" id="MBS0024961.1"/>
    </source>
</evidence>
<accession>A0ABS5IPW1</accession>
<dbReference type="InterPro" id="IPR009050">
    <property type="entry name" value="Globin-like_sf"/>
</dbReference>
<evidence type="ECO:0000256" key="11">
    <source>
        <dbReference type="ARBA" id="ARBA00023027"/>
    </source>
</evidence>
<dbReference type="InterPro" id="IPR012292">
    <property type="entry name" value="Globin/Proto"/>
</dbReference>
<dbReference type="PROSITE" id="PS51384">
    <property type="entry name" value="FAD_FR"/>
    <property type="match status" value="1"/>
</dbReference>
<dbReference type="Pfam" id="PF00175">
    <property type="entry name" value="NAD_binding_1"/>
    <property type="match status" value="1"/>
</dbReference>
<comment type="similarity">
    <text evidence="14">Belongs to the globin family.</text>
</comment>
<protein>
    <recommendedName>
        <fullName evidence="3">nitric oxide dioxygenase</fullName>
        <ecNumber evidence="3">1.14.12.17</ecNumber>
    </recommendedName>
</protein>
<evidence type="ECO:0000259" key="15">
    <source>
        <dbReference type="PROSITE" id="PS01033"/>
    </source>
</evidence>
<keyword evidence="14" id="KW-0813">Transport</keyword>
<keyword evidence="9" id="KW-0408">Iron</keyword>
<evidence type="ECO:0000313" key="18">
    <source>
        <dbReference type="Proteomes" id="UP000678243"/>
    </source>
</evidence>
<dbReference type="InterPro" id="IPR000971">
    <property type="entry name" value="Globin"/>
</dbReference>
<dbReference type="RefSeq" id="WP_211544264.1">
    <property type="nucleotide sequence ID" value="NZ_JAGTUK010000003.1"/>
</dbReference>
<keyword evidence="18" id="KW-1185">Reference proteome</keyword>
<dbReference type="SUPFAM" id="SSF52343">
    <property type="entry name" value="Ferredoxin reductase-like, C-terminal NADP-linked domain"/>
    <property type="match status" value="1"/>
</dbReference>
<evidence type="ECO:0000256" key="5">
    <source>
        <dbReference type="ARBA" id="ARBA00022621"/>
    </source>
</evidence>
<reference evidence="17 18" key="1">
    <citation type="submission" date="2021-04" db="EMBL/GenBank/DDBJ databases">
        <title>Whole genome analysis of root endophytic bacterium Microbacterium paraoxydans ku-mp colonizing RP-bio226 rice variety.</title>
        <authorList>
            <person name="Ulaganathan K."/>
            <person name="Latha B."/>
        </authorList>
    </citation>
    <scope>NUCLEOTIDE SEQUENCE [LARGE SCALE GENOMIC DNA]</scope>
    <source>
        <strain evidence="18">ku-mp</strain>
    </source>
</reference>
<dbReference type="Pfam" id="PF00970">
    <property type="entry name" value="FAD_binding_6"/>
    <property type="match status" value="1"/>
</dbReference>
<evidence type="ECO:0000256" key="10">
    <source>
        <dbReference type="ARBA" id="ARBA00023014"/>
    </source>
</evidence>
<dbReference type="InterPro" id="IPR008333">
    <property type="entry name" value="Cbr1-like_FAD-bd_dom"/>
</dbReference>
<dbReference type="InterPro" id="IPR017927">
    <property type="entry name" value="FAD-bd_FR_type"/>
</dbReference>
<dbReference type="InterPro" id="IPR039261">
    <property type="entry name" value="FNR_nucleotide-bd"/>
</dbReference>
<keyword evidence="8" id="KW-0521">NADP</keyword>
<comment type="cofactor">
    <cofactor evidence="1">
        <name>heme b</name>
        <dbReference type="ChEBI" id="CHEBI:60344"/>
    </cofactor>
</comment>
<comment type="caution">
    <text evidence="17">The sequence shown here is derived from an EMBL/GenBank/DDBJ whole genome shotgun (WGS) entry which is preliminary data.</text>
</comment>
<gene>
    <name evidence="17" type="ORF">KE274_12680</name>
</gene>
<dbReference type="CDD" id="cd06184">
    <property type="entry name" value="flavohem_like_fad_nad_binding"/>
    <property type="match status" value="1"/>
</dbReference>
<organism evidence="17 18">
    <name type="scientific">Microbacterium paraoxydans</name>
    <dbReference type="NCBI Taxonomy" id="199592"/>
    <lineage>
        <taxon>Bacteria</taxon>
        <taxon>Bacillati</taxon>
        <taxon>Actinomycetota</taxon>
        <taxon>Actinomycetes</taxon>
        <taxon>Micrococcales</taxon>
        <taxon>Microbacteriaceae</taxon>
        <taxon>Microbacterium</taxon>
    </lineage>
</organism>
<evidence type="ECO:0000256" key="6">
    <source>
        <dbReference type="ARBA" id="ARBA00022714"/>
    </source>
</evidence>
<evidence type="ECO:0000256" key="8">
    <source>
        <dbReference type="ARBA" id="ARBA00022857"/>
    </source>
</evidence>
<keyword evidence="10" id="KW-0411">Iron-sulfur</keyword>
<evidence type="ECO:0000256" key="2">
    <source>
        <dbReference type="ARBA" id="ARBA00006401"/>
    </source>
</evidence>
<comment type="catalytic activity">
    <reaction evidence="13">
        <text>2 nitric oxide + NADPH + 2 O2 = 2 nitrate + NADP(+) + H(+)</text>
        <dbReference type="Rhea" id="RHEA:19465"/>
        <dbReference type="ChEBI" id="CHEBI:15378"/>
        <dbReference type="ChEBI" id="CHEBI:15379"/>
        <dbReference type="ChEBI" id="CHEBI:16480"/>
        <dbReference type="ChEBI" id="CHEBI:17632"/>
        <dbReference type="ChEBI" id="CHEBI:57783"/>
        <dbReference type="ChEBI" id="CHEBI:58349"/>
        <dbReference type="EC" id="1.14.12.17"/>
    </reaction>
</comment>
<proteinExistence type="inferred from homology"/>
<dbReference type="Gene3D" id="2.40.30.10">
    <property type="entry name" value="Translation factors"/>
    <property type="match status" value="1"/>
</dbReference>
<keyword evidence="4 14" id="KW-0349">Heme</keyword>
<feature type="domain" description="Globin" evidence="15">
    <location>
        <begin position="2"/>
        <end position="141"/>
    </location>
</feature>
<dbReference type="InterPro" id="IPR017938">
    <property type="entry name" value="Riboflavin_synthase-like_b-brl"/>
</dbReference>
<dbReference type="Gene3D" id="3.40.50.80">
    <property type="entry name" value="Nucleotide-binding domain of ferredoxin-NADP reductase (FNR) module"/>
    <property type="match status" value="1"/>
</dbReference>
<dbReference type="PANTHER" id="PTHR43396">
    <property type="entry name" value="FLAVOHEMOPROTEIN"/>
    <property type="match status" value="1"/>
</dbReference>
<keyword evidence="11" id="KW-0520">NAD</keyword>
<feature type="domain" description="FAD-binding FR-type" evidence="16">
    <location>
        <begin position="153"/>
        <end position="263"/>
    </location>
</feature>
<keyword evidence="6" id="KW-0001">2Fe-2S</keyword>
<dbReference type="Pfam" id="PF00042">
    <property type="entry name" value="Globin"/>
    <property type="match status" value="1"/>
</dbReference>
<evidence type="ECO:0000256" key="9">
    <source>
        <dbReference type="ARBA" id="ARBA00023004"/>
    </source>
</evidence>
<dbReference type="PROSITE" id="PS01033">
    <property type="entry name" value="GLOBIN"/>
    <property type="match status" value="1"/>
</dbReference>
<dbReference type="EMBL" id="JAGTUK010000003">
    <property type="protein sequence ID" value="MBS0024961.1"/>
    <property type="molecule type" value="Genomic_DNA"/>
</dbReference>
<evidence type="ECO:0000256" key="13">
    <source>
        <dbReference type="ARBA" id="ARBA00049433"/>
    </source>
</evidence>
<dbReference type="Proteomes" id="UP000678243">
    <property type="component" value="Unassembled WGS sequence"/>
</dbReference>
<dbReference type="SUPFAM" id="SSF46458">
    <property type="entry name" value="Globin-like"/>
    <property type="match status" value="1"/>
</dbReference>
<evidence type="ECO:0000259" key="16">
    <source>
        <dbReference type="PROSITE" id="PS51384"/>
    </source>
</evidence>
<evidence type="ECO:0000256" key="12">
    <source>
        <dbReference type="ARBA" id="ARBA00048649"/>
    </source>
</evidence>
<dbReference type="PANTHER" id="PTHR43396:SF3">
    <property type="entry name" value="FLAVOHEMOPROTEIN"/>
    <property type="match status" value="1"/>
</dbReference>
<comment type="catalytic activity">
    <reaction evidence="12">
        <text>2 nitric oxide + NADH + 2 O2 = 2 nitrate + NAD(+) + H(+)</text>
        <dbReference type="Rhea" id="RHEA:19469"/>
        <dbReference type="ChEBI" id="CHEBI:15378"/>
        <dbReference type="ChEBI" id="CHEBI:15379"/>
        <dbReference type="ChEBI" id="CHEBI:16480"/>
        <dbReference type="ChEBI" id="CHEBI:17632"/>
        <dbReference type="ChEBI" id="CHEBI:57540"/>
        <dbReference type="ChEBI" id="CHEBI:57945"/>
        <dbReference type="EC" id="1.14.12.17"/>
    </reaction>
</comment>
<evidence type="ECO:0000256" key="7">
    <source>
        <dbReference type="ARBA" id="ARBA00022723"/>
    </source>
</evidence>
<dbReference type="EC" id="1.14.12.17" evidence="3"/>
<dbReference type="SUPFAM" id="SSF63380">
    <property type="entry name" value="Riboflavin synthase domain-like"/>
    <property type="match status" value="1"/>
</dbReference>
<evidence type="ECO:0000256" key="4">
    <source>
        <dbReference type="ARBA" id="ARBA00022617"/>
    </source>
</evidence>
<evidence type="ECO:0000256" key="1">
    <source>
        <dbReference type="ARBA" id="ARBA00001970"/>
    </source>
</evidence>